<name>A0ACD3AC27_9AGAR</name>
<accession>A0ACD3AC27</accession>
<dbReference type="Proteomes" id="UP000308600">
    <property type="component" value="Unassembled WGS sequence"/>
</dbReference>
<gene>
    <name evidence="1" type="ORF">BDN72DRAFT_847979</name>
</gene>
<protein>
    <submittedName>
        <fullName evidence="1">Uncharacterized protein</fullName>
    </submittedName>
</protein>
<keyword evidence="2" id="KW-1185">Reference proteome</keyword>
<evidence type="ECO:0000313" key="2">
    <source>
        <dbReference type="Proteomes" id="UP000308600"/>
    </source>
</evidence>
<evidence type="ECO:0000313" key="1">
    <source>
        <dbReference type="EMBL" id="TFK63136.1"/>
    </source>
</evidence>
<sequence length="187" mass="20993">MENMMAIVTDGPASEGSENPLAPATLLKTEGTSSQAASDLTVGVALRTTSKPDVAEIIARATPPVLLPLYNPNRSSPDYYPFLVFGFVITREKLLEWADKYNCLPGEPPFTRSMRAWEERVYKAPGGWPRTGTVYDREGLIQRCILIGSNKSEKALRASQNLKKIWKFYDWYGRDINPGWYRLDSDA</sequence>
<dbReference type="EMBL" id="ML208538">
    <property type="protein sequence ID" value="TFK63136.1"/>
    <property type="molecule type" value="Genomic_DNA"/>
</dbReference>
<organism evidence="1 2">
    <name type="scientific">Pluteus cervinus</name>
    <dbReference type="NCBI Taxonomy" id="181527"/>
    <lineage>
        <taxon>Eukaryota</taxon>
        <taxon>Fungi</taxon>
        <taxon>Dikarya</taxon>
        <taxon>Basidiomycota</taxon>
        <taxon>Agaricomycotina</taxon>
        <taxon>Agaricomycetes</taxon>
        <taxon>Agaricomycetidae</taxon>
        <taxon>Agaricales</taxon>
        <taxon>Pluteineae</taxon>
        <taxon>Pluteaceae</taxon>
        <taxon>Pluteus</taxon>
    </lineage>
</organism>
<reference evidence="1 2" key="1">
    <citation type="journal article" date="2019" name="Nat. Ecol. Evol.">
        <title>Megaphylogeny resolves global patterns of mushroom evolution.</title>
        <authorList>
            <person name="Varga T."/>
            <person name="Krizsan K."/>
            <person name="Foldi C."/>
            <person name="Dima B."/>
            <person name="Sanchez-Garcia M."/>
            <person name="Sanchez-Ramirez S."/>
            <person name="Szollosi G.J."/>
            <person name="Szarkandi J.G."/>
            <person name="Papp V."/>
            <person name="Albert L."/>
            <person name="Andreopoulos W."/>
            <person name="Angelini C."/>
            <person name="Antonin V."/>
            <person name="Barry K.W."/>
            <person name="Bougher N.L."/>
            <person name="Buchanan P."/>
            <person name="Buyck B."/>
            <person name="Bense V."/>
            <person name="Catcheside P."/>
            <person name="Chovatia M."/>
            <person name="Cooper J."/>
            <person name="Damon W."/>
            <person name="Desjardin D."/>
            <person name="Finy P."/>
            <person name="Geml J."/>
            <person name="Haridas S."/>
            <person name="Hughes K."/>
            <person name="Justo A."/>
            <person name="Karasinski D."/>
            <person name="Kautmanova I."/>
            <person name="Kiss B."/>
            <person name="Kocsube S."/>
            <person name="Kotiranta H."/>
            <person name="LaButti K.M."/>
            <person name="Lechner B.E."/>
            <person name="Liimatainen K."/>
            <person name="Lipzen A."/>
            <person name="Lukacs Z."/>
            <person name="Mihaltcheva S."/>
            <person name="Morgado L.N."/>
            <person name="Niskanen T."/>
            <person name="Noordeloos M.E."/>
            <person name="Ohm R.A."/>
            <person name="Ortiz-Santana B."/>
            <person name="Ovrebo C."/>
            <person name="Racz N."/>
            <person name="Riley R."/>
            <person name="Savchenko A."/>
            <person name="Shiryaev A."/>
            <person name="Soop K."/>
            <person name="Spirin V."/>
            <person name="Szebenyi C."/>
            <person name="Tomsovsky M."/>
            <person name="Tulloss R.E."/>
            <person name="Uehling J."/>
            <person name="Grigoriev I.V."/>
            <person name="Vagvolgyi C."/>
            <person name="Papp T."/>
            <person name="Martin F.M."/>
            <person name="Miettinen O."/>
            <person name="Hibbett D.S."/>
            <person name="Nagy L.G."/>
        </authorList>
    </citation>
    <scope>NUCLEOTIDE SEQUENCE [LARGE SCALE GENOMIC DNA]</scope>
    <source>
        <strain evidence="1 2">NL-1719</strain>
    </source>
</reference>
<proteinExistence type="predicted"/>